<dbReference type="InterPro" id="IPR036026">
    <property type="entry name" value="Seven-hairpin_glycosidases"/>
</dbReference>
<feature type="active site" evidence="10">
    <location>
        <position position="355"/>
    </location>
</feature>
<sequence length="607" mass="69193">MRWSQLLRSSESLPFFTNEPKSSRIGFLRRWRSLPRLKRLVIITMLLSFFCILFVIASPHIEMSNKAPFDVLQSREINNDEIEIMSSLRGVSHNRSSVPSFSGPTNDRQRAVVAAFKHAWEGYRKYAWGHDQLKPISGGYLDWFDTGLTIVDALDTAIIMGLKEEAEQGKAWIRDFLSFEKDRYVNVFETTIRTLGGLLSAFHLTGDRMFVEKAEDLAGRLLSAFSSSKSAIPLSDVNLKTRLSTCHTVLSHLFIEYLFLSMENLILYFFISRKAKPPRWSVESSLSEVTSLQLEFRDLSRVTGKKIYEETAFKVSKHIHKIGCKDKDGLCEMFLNSNTGQFRTGMTITFGARADSYYEYLLKQWIQTGKSIDWLFSDYITAMESMQVKLLRYSVPSNLAFVGELLSGSMYSPKMDHLACFLAGTLALGSINGAPSNHITLAKVILFEFNFIICILITISVKDLGKTCQKMYVNPTGLAPEIAHFNMMPGVEEDISIKPLDAHSLLRPEAIESWFYLYRITGDKIYQDWGWDAFNAIEKYAKVQNGYSSVKSVKKIPVSHSDLMETFFLAETLKYLYLLFADDQINLFPLDDWVFNTEAHPLPVYSG</sequence>
<evidence type="ECO:0000256" key="12">
    <source>
        <dbReference type="PIRSR" id="PIRSR601382-3"/>
    </source>
</evidence>
<protein>
    <recommendedName>
        <fullName evidence="13">alpha-1,2-Mannosidase</fullName>
        <ecNumber evidence="13">3.2.1.-</ecNumber>
    </recommendedName>
</protein>
<dbReference type="EMBL" id="KN716204">
    <property type="protein sequence ID" value="KJH50497.1"/>
    <property type="molecule type" value="Genomic_DNA"/>
</dbReference>
<dbReference type="InterPro" id="IPR001382">
    <property type="entry name" value="Glyco_hydro_47"/>
</dbReference>
<evidence type="ECO:0000256" key="6">
    <source>
        <dbReference type="ARBA" id="ARBA00022837"/>
    </source>
</evidence>
<feature type="binding site" evidence="11">
    <location>
        <position position="597"/>
    </location>
    <ligand>
        <name>Ca(2+)</name>
        <dbReference type="ChEBI" id="CHEBI:29108"/>
    </ligand>
</feature>
<dbReference type="GO" id="GO:0004571">
    <property type="term" value="F:mannosyl-oligosaccharide 1,2-alpha-mannosidase activity"/>
    <property type="evidence" value="ECO:0007669"/>
    <property type="project" value="UniProtKB-EC"/>
</dbReference>
<keyword evidence="5 13" id="KW-0378">Hydrolase</keyword>
<evidence type="ECO:0000256" key="14">
    <source>
        <dbReference type="SAM" id="Phobius"/>
    </source>
</evidence>
<comment type="similarity">
    <text evidence="3 13">Belongs to the glycosyl hydrolase 47 family.</text>
</comment>
<reference evidence="16" key="2">
    <citation type="journal article" date="2016" name="Sci. Rep.">
        <title>Dictyocaulus viviparus genome, variome and transcriptome elucidate lungworm biology and support future intervention.</title>
        <authorList>
            <person name="McNulty S.N."/>
            <person name="Strube C."/>
            <person name="Rosa B.A."/>
            <person name="Martin J.C."/>
            <person name="Tyagi R."/>
            <person name="Choi Y.J."/>
            <person name="Wang Q."/>
            <person name="Hallsworth Pepin K."/>
            <person name="Zhang X."/>
            <person name="Ozersky P."/>
            <person name="Wilson R.K."/>
            <person name="Sternberg P.W."/>
            <person name="Gasser R.B."/>
            <person name="Mitreva M."/>
        </authorList>
    </citation>
    <scope>NUCLEOTIDE SEQUENCE [LARGE SCALE GENOMIC DNA]</scope>
    <source>
        <strain evidence="16">HannoverDv2000</strain>
    </source>
</reference>
<keyword evidence="14" id="KW-0812">Transmembrane</keyword>
<dbReference type="PANTHER" id="PTHR11742">
    <property type="entry name" value="MANNOSYL-OLIGOSACCHARIDE ALPHA-1,2-MANNOSIDASE-RELATED"/>
    <property type="match status" value="1"/>
</dbReference>
<dbReference type="GO" id="GO:0005509">
    <property type="term" value="F:calcium ion binding"/>
    <property type="evidence" value="ECO:0007669"/>
    <property type="project" value="InterPro"/>
</dbReference>
<reference evidence="15 16" key="1">
    <citation type="submission" date="2013-11" db="EMBL/GenBank/DDBJ databases">
        <title>Draft genome of the bovine lungworm Dictyocaulus viviparus.</title>
        <authorList>
            <person name="Mitreva M."/>
        </authorList>
    </citation>
    <scope>NUCLEOTIDE SEQUENCE [LARGE SCALE GENOMIC DNA]</scope>
    <source>
        <strain evidence="15 16">HannoverDv2000</strain>
    </source>
</reference>
<dbReference type="PRINTS" id="PR00747">
    <property type="entry name" value="GLYHDRLASE47"/>
</dbReference>
<name>A0A0D8Y2U5_DICVI</name>
<dbReference type="Gene3D" id="1.50.10.10">
    <property type="match status" value="1"/>
</dbReference>
<dbReference type="Pfam" id="PF01532">
    <property type="entry name" value="Glyco_hydro_47"/>
    <property type="match status" value="1"/>
</dbReference>
<evidence type="ECO:0000256" key="3">
    <source>
        <dbReference type="ARBA" id="ARBA00007658"/>
    </source>
</evidence>
<dbReference type="AlphaFoldDB" id="A0A0D8Y2U5"/>
<dbReference type="InterPro" id="IPR012341">
    <property type="entry name" value="6hp_glycosidase-like_sf"/>
</dbReference>
<evidence type="ECO:0000256" key="5">
    <source>
        <dbReference type="ARBA" id="ARBA00022801"/>
    </source>
</evidence>
<dbReference type="GO" id="GO:0005975">
    <property type="term" value="P:carbohydrate metabolic process"/>
    <property type="evidence" value="ECO:0007669"/>
    <property type="project" value="InterPro"/>
</dbReference>
<feature type="disulfide bond" evidence="12">
    <location>
        <begin position="420"/>
        <end position="468"/>
    </location>
</feature>
<keyword evidence="7 12" id="KW-1015">Disulfide bond</keyword>
<dbReference type="GO" id="GO:0016020">
    <property type="term" value="C:membrane"/>
    <property type="evidence" value="ECO:0007669"/>
    <property type="project" value="InterPro"/>
</dbReference>
<comment type="catalytic activity">
    <reaction evidence="9">
        <text>N(4)-(alpha-D-Man-(1-&gt;2)-alpha-D-Man-(1-&gt;2)-alpha-D-Man-(1-&gt;3)-[alpha-D-Man-(1-&gt;2)-alpha-D-Man-(1-&gt;3)-[alpha-D-Man-(1-&gt;2)-alpha-D-Man-(1-&gt;6)]-alpha-D-Man-(1-&gt;6)]-beta-D-Man-(1-&gt;4)-beta-D-GlcNAc-(1-&gt;4)-beta-D-GlcNAc)-L-asparaginyl-[protein] (N-glucan mannose isomer 9A1,2,3B1,2,3) + 4 H2O = N(4)-(alpha-D-Man-(1-&gt;3)-[alpha-D-Man-(1-&gt;3)-[alpha-D-Man-(1-&gt;6)]-alpha-D-Man-(1-&gt;6)]-beta-D-Man-(1-&gt;4)-beta-D-GlcNAc-(1-&gt;4)-beta-D-GlcNAc)-L-asparaginyl-[protein] (N-glucan mannose isomer 5A1,2) + 4 beta-D-mannose</text>
        <dbReference type="Rhea" id="RHEA:56008"/>
        <dbReference type="Rhea" id="RHEA-COMP:14356"/>
        <dbReference type="Rhea" id="RHEA-COMP:14367"/>
        <dbReference type="ChEBI" id="CHEBI:15377"/>
        <dbReference type="ChEBI" id="CHEBI:28563"/>
        <dbReference type="ChEBI" id="CHEBI:59087"/>
        <dbReference type="ChEBI" id="CHEBI:139493"/>
        <dbReference type="EC" id="3.2.1.113"/>
    </reaction>
</comment>
<dbReference type="EC" id="3.2.1.-" evidence="13"/>
<keyword evidence="6 11" id="KW-0106">Calcium</keyword>
<comment type="catalytic activity">
    <reaction evidence="8">
        <text>N(4)-(alpha-D-Man-(1-&gt;2)-alpha-D-Man-(1-&gt;2)-alpha-D-Man-(1-&gt;3)-[alpha-D-Man-(1-&gt;3)-[alpha-D-Man-(1-&gt;2)-alpha-D-Man-(1-&gt;6)]-alpha-D-Man-(1-&gt;6)]-beta-D-Man-(1-&gt;4)-beta-D-GlcNAc-(1-&gt;4)-beta-D-GlcNAc)-L-asparaginyl-[protein] (N-glucan mannose isomer 8A1,2,3B1,3) + 3 H2O = N(4)-(alpha-D-Man-(1-&gt;3)-[alpha-D-Man-(1-&gt;3)-[alpha-D-Man-(1-&gt;6)]-alpha-D-Man-(1-&gt;6)]-beta-D-Man-(1-&gt;4)-beta-D-GlcNAc-(1-&gt;4)-beta-D-GlcNAc)-L-asparaginyl-[protein] (N-glucan mannose isomer 5A1,2) + 3 beta-D-mannose</text>
        <dbReference type="Rhea" id="RHEA:56028"/>
        <dbReference type="Rhea" id="RHEA-COMP:14358"/>
        <dbReference type="Rhea" id="RHEA-COMP:14367"/>
        <dbReference type="ChEBI" id="CHEBI:15377"/>
        <dbReference type="ChEBI" id="CHEBI:28563"/>
        <dbReference type="ChEBI" id="CHEBI:59087"/>
        <dbReference type="ChEBI" id="CHEBI:60628"/>
        <dbReference type="EC" id="3.2.1.113"/>
    </reaction>
</comment>
<comment type="cofactor">
    <cofactor evidence="1 11">
        <name>Ca(2+)</name>
        <dbReference type="ChEBI" id="CHEBI:29108"/>
    </cofactor>
</comment>
<dbReference type="STRING" id="29172.A0A0D8Y2U5"/>
<dbReference type="OrthoDB" id="8118055at2759"/>
<keyword evidence="4 11" id="KW-0479">Metal-binding</keyword>
<keyword evidence="14" id="KW-1133">Transmembrane helix</keyword>
<dbReference type="InterPro" id="IPR050749">
    <property type="entry name" value="Glycosyl_Hydrolase_47"/>
</dbReference>
<evidence type="ECO:0000256" key="1">
    <source>
        <dbReference type="ARBA" id="ARBA00001913"/>
    </source>
</evidence>
<keyword evidence="14" id="KW-0472">Membrane</keyword>
<dbReference type="GO" id="GO:0005783">
    <property type="term" value="C:endoplasmic reticulum"/>
    <property type="evidence" value="ECO:0007669"/>
    <property type="project" value="TreeGrafter"/>
</dbReference>
<keyword evidence="16" id="KW-1185">Reference proteome</keyword>
<evidence type="ECO:0000256" key="7">
    <source>
        <dbReference type="ARBA" id="ARBA00023157"/>
    </source>
</evidence>
<evidence type="ECO:0000313" key="15">
    <source>
        <dbReference type="EMBL" id="KJH50497.1"/>
    </source>
</evidence>
<feature type="active site" description="Proton donor" evidence="10">
    <location>
        <position position="481"/>
    </location>
</feature>
<evidence type="ECO:0000256" key="8">
    <source>
        <dbReference type="ARBA" id="ARBA00047669"/>
    </source>
</evidence>
<dbReference type="SUPFAM" id="SSF48225">
    <property type="entry name" value="Seven-hairpin glycosidases"/>
    <property type="match status" value="1"/>
</dbReference>
<dbReference type="Proteomes" id="UP000053766">
    <property type="component" value="Unassembled WGS sequence"/>
</dbReference>
<accession>A0A0D8Y2U5</accession>
<evidence type="ECO:0000256" key="13">
    <source>
        <dbReference type="RuleBase" id="RU361193"/>
    </source>
</evidence>
<feature type="active site" description="Proton donor" evidence="10">
    <location>
        <position position="189"/>
    </location>
</feature>
<proteinExistence type="inferred from homology"/>
<evidence type="ECO:0000256" key="9">
    <source>
        <dbReference type="ARBA" id="ARBA00048605"/>
    </source>
</evidence>
<keyword evidence="13" id="KW-0326">Glycosidase</keyword>
<feature type="active site" evidence="10">
    <location>
        <position position="509"/>
    </location>
</feature>
<evidence type="ECO:0000313" key="16">
    <source>
        <dbReference type="Proteomes" id="UP000053766"/>
    </source>
</evidence>
<feature type="transmembrane region" description="Helical" evidence="14">
    <location>
        <begin position="40"/>
        <end position="61"/>
    </location>
</feature>
<evidence type="ECO:0000256" key="4">
    <source>
        <dbReference type="ARBA" id="ARBA00022723"/>
    </source>
</evidence>
<evidence type="ECO:0000256" key="10">
    <source>
        <dbReference type="PIRSR" id="PIRSR601382-1"/>
    </source>
</evidence>
<evidence type="ECO:0000256" key="11">
    <source>
        <dbReference type="PIRSR" id="PIRSR601382-2"/>
    </source>
</evidence>
<comment type="pathway">
    <text evidence="2">Protein modification; protein glycosylation.</text>
</comment>
<evidence type="ECO:0000256" key="2">
    <source>
        <dbReference type="ARBA" id="ARBA00004922"/>
    </source>
</evidence>
<organism evidence="15 16">
    <name type="scientific">Dictyocaulus viviparus</name>
    <name type="common">Bovine lungworm</name>
    <dbReference type="NCBI Taxonomy" id="29172"/>
    <lineage>
        <taxon>Eukaryota</taxon>
        <taxon>Metazoa</taxon>
        <taxon>Ecdysozoa</taxon>
        <taxon>Nematoda</taxon>
        <taxon>Chromadorea</taxon>
        <taxon>Rhabditida</taxon>
        <taxon>Rhabditina</taxon>
        <taxon>Rhabditomorpha</taxon>
        <taxon>Strongyloidea</taxon>
        <taxon>Metastrongylidae</taxon>
        <taxon>Dictyocaulus</taxon>
    </lineage>
</organism>
<dbReference type="PANTHER" id="PTHR11742:SF55">
    <property type="entry name" value="ENDOPLASMIC RETICULUM MANNOSYL-OLIGOSACCHARIDE 1,2-ALPHA-MANNOSIDASE"/>
    <property type="match status" value="1"/>
</dbReference>
<gene>
    <name evidence="15" type="ORF">DICVIV_03347</name>
</gene>